<proteinExistence type="predicted"/>
<evidence type="ECO:0000259" key="1">
    <source>
        <dbReference type="Pfam" id="PF00149"/>
    </source>
</evidence>
<name>A0A516KMR9_9CAUD</name>
<keyword evidence="3" id="KW-1185">Reference proteome</keyword>
<reference evidence="2 3" key="1">
    <citation type="submission" date="2019-06" db="EMBL/GenBank/DDBJ databases">
        <authorList>
            <person name="Hertel R."/>
        </authorList>
    </citation>
    <scope>NUCLEOTIDE SEQUENCE [LARGE SCALE GENOMIC DNA]</scope>
</reference>
<gene>
    <name evidence="2" type="ORF">Goe8_c01110</name>
</gene>
<evidence type="ECO:0000313" key="2">
    <source>
        <dbReference type="EMBL" id="QDP42884.1"/>
    </source>
</evidence>
<organism evidence="2 3">
    <name type="scientific">Bacillus phage vB_BmeM-Goe8</name>
    <dbReference type="NCBI Taxonomy" id="2593638"/>
    <lineage>
        <taxon>Viruses</taxon>
        <taxon>Duplodnaviria</taxon>
        <taxon>Heunggongvirae</taxon>
        <taxon>Uroviricota</taxon>
        <taxon>Caudoviricetes</taxon>
        <taxon>Herelleviridae</taxon>
        <taxon>Bastillevirinae</taxon>
        <taxon>Goettingenvirus</taxon>
        <taxon>Goettingenvirus goe8</taxon>
    </lineage>
</organism>
<dbReference type="Gene3D" id="3.60.21.10">
    <property type="match status" value="1"/>
</dbReference>
<keyword evidence="2" id="KW-0378">Hydrolase</keyword>
<dbReference type="PANTHER" id="PTHR30337">
    <property type="entry name" value="COMPONENT OF ATP-DEPENDENT DSDNA EXONUCLEASE"/>
    <property type="match status" value="1"/>
</dbReference>
<keyword evidence="2" id="KW-0269">Exonuclease</keyword>
<accession>A0A516KMR9</accession>
<dbReference type="InterPro" id="IPR004843">
    <property type="entry name" value="Calcineurin-like_PHP"/>
</dbReference>
<dbReference type="Pfam" id="PF00149">
    <property type="entry name" value="Metallophos"/>
    <property type="match status" value="1"/>
</dbReference>
<dbReference type="Proteomes" id="UP000317800">
    <property type="component" value="Segment"/>
</dbReference>
<feature type="domain" description="Calcineurin-like phosphoesterase" evidence="1">
    <location>
        <begin position="3"/>
        <end position="207"/>
    </location>
</feature>
<dbReference type="InterPro" id="IPR029052">
    <property type="entry name" value="Metallo-depent_PP-like"/>
</dbReference>
<keyword evidence="2" id="KW-0540">Nuclease</keyword>
<dbReference type="SUPFAM" id="SSF56300">
    <property type="entry name" value="Metallo-dependent phosphatases"/>
    <property type="match status" value="1"/>
</dbReference>
<dbReference type="EMBL" id="MN043729">
    <property type="protein sequence ID" value="QDP42884.1"/>
    <property type="molecule type" value="Genomic_DNA"/>
</dbReference>
<dbReference type="InterPro" id="IPR050535">
    <property type="entry name" value="DNA_Repair-Maintenance_Comp"/>
</dbReference>
<protein>
    <submittedName>
        <fullName evidence="2">Recombination exonuclease</fullName>
    </submittedName>
</protein>
<dbReference type="GO" id="GO:0004527">
    <property type="term" value="F:exonuclease activity"/>
    <property type="evidence" value="ECO:0007669"/>
    <property type="project" value="UniProtKB-KW"/>
</dbReference>
<evidence type="ECO:0000313" key="3">
    <source>
        <dbReference type="Proteomes" id="UP000317800"/>
    </source>
</evidence>
<dbReference type="PANTHER" id="PTHR30337:SF0">
    <property type="entry name" value="NUCLEASE SBCCD SUBUNIT D"/>
    <property type="match status" value="1"/>
</dbReference>
<sequence>MSKLVVFSDFHAHIFEDFAKPDPEYVNDRFRAQIATLYQVFDIARQQGARVLFTGDLFHKRAKIDDIVFNTVYDVFAENDDVPVYMVRGNHDARTNATVTEHWLKTFRHLKHVTVIDTPEEVYVPDEDGDYFIYGIPYSDDTEYLKKKIVEFKEHCESRDIPGVLAAHIGVDGSETGRYSHRLEGAFKVGDLFPDVFTYVALGHYHKRQFLAGLLNTFYTGNTIQTSFSDEGQDKGVMLIDFEKGGQPEFIPILNKKFITLTEVNKDTQQLVDNNYVRFVVSKDVAQEIEVFKEESDNIRVEVQKEYKTDTRIAIDMDSSEKQIVEAYANEYYPDSTSIALDILQEALAAS</sequence>